<keyword evidence="1" id="KW-0479">Metal-binding</keyword>
<dbReference type="InterPro" id="IPR005299">
    <property type="entry name" value="MeTrfase_7"/>
</dbReference>
<proteinExistence type="predicted"/>
<dbReference type="GO" id="GO:0008168">
    <property type="term" value="F:methyltransferase activity"/>
    <property type="evidence" value="ECO:0007669"/>
    <property type="project" value="InterPro"/>
</dbReference>
<evidence type="ECO:0000256" key="2">
    <source>
        <dbReference type="ARBA" id="ARBA00022842"/>
    </source>
</evidence>
<dbReference type="InterPro" id="IPR042086">
    <property type="entry name" value="MeTrfase_capping"/>
</dbReference>
<dbReference type="Gene3D" id="3.40.50.150">
    <property type="entry name" value="Vaccinia Virus protein VP39"/>
    <property type="match status" value="1"/>
</dbReference>
<accession>A0AAD8VI31</accession>
<sequence>MASQHEQLVHMNRGQGKTSYACNSSLQNVEQNRMRLMIEETISDLCSTRSLFPRNMVIADLGCSSGPNALALVSIAVDAIHNQCLHFQQPQVEVCVLLNDLPDNDFNVVVKSLVAFQQSHKSVVTGVVPGSFYGRLFTSGSLHLVCSSNSLHWLSKAPEELKRNQIPAYDIDENVRIERRPLVIGAYARQFRKDFTLFLEMRAKELASGGRMVVSLAGRRSEELASKFTHAWESVAQILSEMVSKGVINKEQFESFYIPIYGPSDEELREIIQLEGSFSIREMQVPEPSSSSYNVLITPSRIANMLRAGFEPIIVQHFGWSGEIMDEFVRTAERRWSEDGSLQQEMARNPRVTLVVSLKKVV</sequence>
<dbReference type="Proteomes" id="UP001231189">
    <property type="component" value="Unassembled WGS sequence"/>
</dbReference>
<evidence type="ECO:0000313" key="3">
    <source>
        <dbReference type="EMBL" id="KAK1605961.1"/>
    </source>
</evidence>
<keyword evidence="4" id="KW-1185">Reference proteome</keyword>
<dbReference type="EMBL" id="JAUUTY010000007">
    <property type="protein sequence ID" value="KAK1605961.1"/>
    <property type="molecule type" value="Genomic_DNA"/>
</dbReference>
<evidence type="ECO:0000256" key="1">
    <source>
        <dbReference type="ARBA" id="ARBA00022723"/>
    </source>
</evidence>
<name>A0AAD8VI31_LOLMU</name>
<dbReference type="AlphaFoldDB" id="A0AAD8VI31"/>
<comment type="caution">
    <text evidence="3">The sequence shown here is derived from an EMBL/GenBank/DDBJ whole genome shotgun (WGS) entry which is preliminary data.</text>
</comment>
<gene>
    <name evidence="3" type="ORF">QYE76_029634</name>
</gene>
<dbReference type="Pfam" id="PF03492">
    <property type="entry name" value="Methyltransf_7"/>
    <property type="match status" value="1"/>
</dbReference>
<dbReference type="PANTHER" id="PTHR31009">
    <property type="entry name" value="S-ADENOSYL-L-METHIONINE:CARBOXYL METHYLTRANSFERASE FAMILY PROTEIN"/>
    <property type="match status" value="1"/>
</dbReference>
<organism evidence="3 4">
    <name type="scientific">Lolium multiflorum</name>
    <name type="common">Italian ryegrass</name>
    <name type="synonym">Lolium perenne subsp. multiflorum</name>
    <dbReference type="NCBI Taxonomy" id="4521"/>
    <lineage>
        <taxon>Eukaryota</taxon>
        <taxon>Viridiplantae</taxon>
        <taxon>Streptophyta</taxon>
        <taxon>Embryophyta</taxon>
        <taxon>Tracheophyta</taxon>
        <taxon>Spermatophyta</taxon>
        <taxon>Magnoliopsida</taxon>
        <taxon>Liliopsida</taxon>
        <taxon>Poales</taxon>
        <taxon>Poaceae</taxon>
        <taxon>BOP clade</taxon>
        <taxon>Pooideae</taxon>
        <taxon>Poodae</taxon>
        <taxon>Poeae</taxon>
        <taxon>Poeae Chloroplast Group 2 (Poeae type)</taxon>
        <taxon>Loliodinae</taxon>
        <taxon>Loliinae</taxon>
        <taxon>Lolium</taxon>
    </lineage>
</organism>
<dbReference type="InterPro" id="IPR029063">
    <property type="entry name" value="SAM-dependent_MTases_sf"/>
</dbReference>
<protein>
    <submittedName>
        <fullName evidence="3">Uncharacterized protein</fullName>
    </submittedName>
</protein>
<evidence type="ECO:0000313" key="4">
    <source>
        <dbReference type="Proteomes" id="UP001231189"/>
    </source>
</evidence>
<reference evidence="3" key="1">
    <citation type="submission" date="2023-07" db="EMBL/GenBank/DDBJ databases">
        <title>A chromosome-level genome assembly of Lolium multiflorum.</title>
        <authorList>
            <person name="Chen Y."/>
            <person name="Copetti D."/>
            <person name="Kolliker R."/>
            <person name="Studer B."/>
        </authorList>
    </citation>
    <scope>NUCLEOTIDE SEQUENCE</scope>
    <source>
        <strain evidence="3">02402/16</strain>
        <tissue evidence="3">Leaf</tissue>
    </source>
</reference>
<dbReference type="Gene3D" id="1.10.1200.270">
    <property type="entry name" value="Methyltransferase, alpha-helical capping domain"/>
    <property type="match status" value="1"/>
</dbReference>
<keyword evidence="2" id="KW-0460">Magnesium</keyword>
<dbReference type="SUPFAM" id="SSF53335">
    <property type="entry name" value="S-adenosyl-L-methionine-dependent methyltransferases"/>
    <property type="match status" value="1"/>
</dbReference>
<dbReference type="GO" id="GO:0046872">
    <property type="term" value="F:metal ion binding"/>
    <property type="evidence" value="ECO:0007669"/>
    <property type="project" value="UniProtKB-KW"/>
</dbReference>